<dbReference type="EMBL" id="LR797259">
    <property type="protein sequence ID" value="CAB4198260.1"/>
    <property type="molecule type" value="Genomic_DNA"/>
</dbReference>
<evidence type="ECO:0000313" key="2">
    <source>
        <dbReference type="EMBL" id="CAB4176474.1"/>
    </source>
</evidence>
<protein>
    <submittedName>
        <fullName evidence="3">Uncharacterized protein</fullName>
    </submittedName>
</protein>
<evidence type="ECO:0000313" key="4">
    <source>
        <dbReference type="EMBL" id="CAB4198260.1"/>
    </source>
</evidence>
<reference evidence="3" key="1">
    <citation type="submission" date="2020-05" db="EMBL/GenBank/DDBJ databases">
        <authorList>
            <person name="Chiriac C."/>
            <person name="Salcher M."/>
            <person name="Ghai R."/>
            <person name="Kavagutti S V."/>
        </authorList>
    </citation>
    <scope>NUCLEOTIDE SEQUENCE</scope>
</reference>
<dbReference type="EMBL" id="LR798377">
    <property type="protein sequence ID" value="CAB5227418.1"/>
    <property type="molecule type" value="Genomic_DNA"/>
</dbReference>
<proteinExistence type="predicted"/>
<name>A0A6J5QP09_9CAUD</name>
<dbReference type="EMBL" id="LR796942">
    <property type="protein sequence ID" value="CAB4176474.1"/>
    <property type="molecule type" value="Genomic_DNA"/>
</dbReference>
<evidence type="ECO:0000313" key="3">
    <source>
        <dbReference type="EMBL" id="CAB4181304.1"/>
    </source>
</evidence>
<dbReference type="EMBL" id="LR797361">
    <property type="protein sequence ID" value="CAB4210302.1"/>
    <property type="molecule type" value="Genomic_DNA"/>
</dbReference>
<dbReference type="EMBL" id="LR796838">
    <property type="protein sequence ID" value="CAB4169156.1"/>
    <property type="molecule type" value="Genomic_DNA"/>
</dbReference>
<evidence type="ECO:0000313" key="6">
    <source>
        <dbReference type="EMBL" id="CAB5227418.1"/>
    </source>
</evidence>
<evidence type="ECO:0000313" key="5">
    <source>
        <dbReference type="EMBL" id="CAB4210302.1"/>
    </source>
</evidence>
<gene>
    <name evidence="3" type="ORF">UFOVP1073_23</name>
    <name evidence="4" type="ORF">UFOVP1308_62</name>
    <name evidence="5" type="ORF">UFOVP1423_7</name>
    <name evidence="6" type="ORF">UFOVP1520_52</name>
    <name evidence="1" type="ORF">UFOVP898_25</name>
    <name evidence="2" type="ORF">UFOVP985_34</name>
</gene>
<dbReference type="EMBL" id="LR797009">
    <property type="protein sequence ID" value="CAB4181304.1"/>
    <property type="molecule type" value="Genomic_DNA"/>
</dbReference>
<sequence length="137" mass="15395">MSANDLAVVIPGTDPPHVETFLRDDTPDDYQVAGRNIVRRHALPEGWVLVPPPPLPVPESVEARQLRDWLIMHGHSIASIDAAIEAIPDPMQRELTSNQWNFSTSYTRRHPMFAAFVAVTQLTDDEIDQAFREAESL</sequence>
<evidence type="ECO:0000313" key="1">
    <source>
        <dbReference type="EMBL" id="CAB4169156.1"/>
    </source>
</evidence>
<organism evidence="3">
    <name type="scientific">uncultured Caudovirales phage</name>
    <dbReference type="NCBI Taxonomy" id="2100421"/>
    <lineage>
        <taxon>Viruses</taxon>
        <taxon>Duplodnaviria</taxon>
        <taxon>Heunggongvirae</taxon>
        <taxon>Uroviricota</taxon>
        <taxon>Caudoviricetes</taxon>
        <taxon>Peduoviridae</taxon>
        <taxon>Maltschvirus</taxon>
        <taxon>Maltschvirus maltsch</taxon>
    </lineage>
</organism>
<accession>A0A6J5QP09</accession>